<evidence type="ECO:0000313" key="11">
    <source>
        <dbReference type="Proteomes" id="UP000016931"/>
    </source>
</evidence>
<feature type="compositionally biased region" description="Basic and acidic residues" evidence="8">
    <location>
        <begin position="956"/>
        <end position="974"/>
    </location>
</feature>
<feature type="transmembrane region" description="Helical" evidence="9">
    <location>
        <begin position="543"/>
        <end position="567"/>
    </location>
</feature>
<dbReference type="FunFam" id="3.90.550.10:FF:000077">
    <property type="entry name" value="Probable chitin synthase D"/>
    <property type="match status" value="1"/>
</dbReference>
<dbReference type="GO" id="GO:0030428">
    <property type="term" value="C:cell septum"/>
    <property type="evidence" value="ECO:0007669"/>
    <property type="project" value="TreeGrafter"/>
</dbReference>
<reference evidence="10 11" key="1">
    <citation type="journal article" date="2012" name="PLoS Pathog.">
        <title>Diverse lifestyles and strategies of plant pathogenesis encoded in the genomes of eighteen Dothideomycetes fungi.</title>
        <authorList>
            <person name="Ohm R.A."/>
            <person name="Feau N."/>
            <person name="Henrissat B."/>
            <person name="Schoch C.L."/>
            <person name="Horwitz B.A."/>
            <person name="Barry K.W."/>
            <person name="Condon B.J."/>
            <person name="Copeland A.C."/>
            <person name="Dhillon B."/>
            <person name="Glaser F."/>
            <person name="Hesse C.N."/>
            <person name="Kosti I."/>
            <person name="LaButti K."/>
            <person name="Lindquist E.A."/>
            <person name="Lucas S."/>
            <person name="Salamov A.A."/>
            <person name="Bradshaw R.E."/>
            <person name="Ciuffetti L."/>
            <person name="Hamelin R.C."/>
            <person name="Kema G.H.J."/>
            <person name="Lawrence C."/>
            <person name="Scott J.A."/>
            <person name="Spatafora J.W."/>
            <person name="Turgeon B.G."/>
            <person name="de Wit P.J.G.M."/>
            <person name="Zhong S."/>
            <person name="Goodwin S.B."/>
            <person name="Grigoriev I.V."/>
        </authorList>
    </citation>
    <scope>NUCLEOTIDE SEQUENCE [LARGE SCALE GENOMIC DNA]</scope>
    <source>
        <strain evidence="10 11">SO2202</strain>
    </source>
</reference>
<dbReference type="Proteomes" id="UP000016931">
    <property type="component" value="Unassembled WGS sequence"/>
</dbReference>
<feature type="transmembrane region" description="Helical" evidence="9">
    <location>
        <begin position="113"/>
        <end position="146"/>
    </location>
</feature>
<evidence type="ECO:0000256" key="1">
    <source>
        <dbReference type="ARBA" id="ARBA00004141"/>
    </source>
</evidence>
<keyword evidence="4 10" id="KW-0808">Transferase</keyword>
<dbReference type="RefSeq" id="XP_016763878.1">
    <property type="nucleotide sequence ID" value="XM_016902416.1"/>
</dbReference>
<keyword evidence="7 9" id="KW-0472">Membrane</keyword>
<feature type="compositionally biased region" description="Pro residues" evidence="8">
    <location>
        <begin position="843"/>
        <end position="858"/>
    </location>
</feature>
<dbReference type="InterPro" id="IPR004835">
    <property type="entry name" value="Chitin_synth"/>
</dbReference>
<feature type="transmembrane region" description="Helical" evidence="9">
    <location>
        <begin position="199"/>
        <end position="224"/>
    </location>
</feature>
<dbReference type="Pfam" id="PF03142">
    <property type="entry name" value="Chitin_synth_2"/>
    <property type="match status" value="1"/>
</dbReference>
<keyword evidence="11" id="KW-1185">Reference proteome</keyword>
<feature type="region of interest" description="Disordered" evidence="8">
    <location>
        <begin position="793"/>
        <end position="974"/>
    </location>
</feature>
<feature type="compositionally biased region" description="Basic and acidic residues" evidence="8">
    <location>
        <begin position="666"/>
        <end position="677"/>
    </location>
</feature>
<feature type="transmembrane region" description="Helical" evidence="9">
    <location>
        <begin position="604"/>
        <end position="624"/>
    </location>
</feature>
<feature type="transmembrane region" description="Helical" evidence="9">
    <location>
        <begin position="158"/>
        <end position="179"/>
    </location>
</feature>
<dbReference type="PANTHER" id="PTHR22914:SF46">
    <property type="entry name" value="CHITIN SYNTHASE"/>
    <property type="match status" value="1"/>
</dbReference>
<dbReference type="AlphaFoldDB" id="M3B7B9"/>
<dbReference type="GO" id="GO:0016020">
    <property type="term" value="C:membrane"/>
    <property type="evidence" value="ECO:0007669"/>
    <property type="project" value="UniProtKB-SubCell"/>
</dbReference>
<dbReference type="Gene3D" id="3.90.550.10">
    <property type="entry name" value="Spore Coat Polysaccharide Biosynthesis Protein SpsA, Chain A"/>
    <property type="match status" value="1"/>
</dbReference>
<dbReference type="EMBL" id="KB456261">
    <property type="protein sequence ID" value="EMF15757.1"/>
    <property type="molecule type" value="Genomic_DNA"/>
</dbReference>
<evidence type="ECO:0000256" key="4">
    <source>
        <dbReference type="ARBA" id="ARBA00022679"/>
    </source>
</evidence>
<feature type="compositionally biased region" description="Basic and acidic residues" evidence="8">
    <location>
        <begin position="818"/>
        <end position="833"/>
    </location>
</feature>
<sequence>MDLLVCGSGHHCIASNRKTHGKRAPATKIQLTTQAISQRKARVRTRRPAEVASRHSGAGLGLRQVTQKLRQSSTRAARNAPSWIKDLNFSMDVALEANDATFSSSKPWPVKDVVYVAIVGGVFLAALVEWFLWLIAFLYCLVKVFVKADGKTKWSIRILSAVLMVFFTCMRLVFLPIMVVTLPLPSQVVQYFPREMVSILQWFAFWSFAGLLTVPWLFCVYQLVTHNVGRERRIKTVLDEHSAPKVVIVMPCYAEKPEVLLRTVDSIVDCEYPPSCMHIFLSFDGDKENELFLKTIDCLGVPITLEHYPKSIDVKYRHCRITVSRFPHGGKRSCQKRTYRLIDKVYENYLRRNDNLFMLFIDSDCILDKYCVQNFMYEMNLKPGSKHNMLAMTGVITSTTKRNSLITVLQDMEYIHGQLFERSVESGCGAVTCLPGALTILRFSAFRQMAKYYFAEKAEQCDDMFDYGKMHLGEDRWLTHLFMIGATERYQIQMNTSAFCKTEAVETYKSLLKQRRRWFLGFITNEACMLTDLRLWKRYPLLLLIRLAQNTIRTTALLFFIMVISIISTSQKISNLPVGFIAVSLGLNWVLMLYFGAKLGRYKIMLYPLMFVVNPFFNWLYMVYGICTAYERTWGGPRADALQADEQTTPSQAVANALASGDELNIKPETFRPKAESRPPLMPSESLDGRFAPAEQMPGGFYRQGNNHNATALRSDMTPREQEAVSSSDRRRDQSQDSYSSEWSSRDSRYSVPMPRRVESIVGPEITAAYHARQATQRPAGGAFFETGQFETEAEVRRELEKPSSSMGEARRTANRPHSVESTRSDMSEHSVDMHFAPVQRRTPPPPVPSSAPNPPQPGVKAPTRAEEASSRRSHSPVGLAVPASAHPSRTGRSGSVTRIGKSPLTRKSYTRLATDDAGSTAGSATDVVVTVPTRSSFDEEWSRRGRRRRSSIGVDGRRRLSKQPRESRSSSRA</sequence>
<accession>M3B7B9</accession>
<comment type="subcellular location">
    <subcellularLocation>
        <location evidence="1">Membrane</location>
        <topology evidence="1">Multi-pass membrane protein</topology>
    </subcellularLocation>
</comment>
<feature type="transmembrane region" description="Helical" evidence="9">
    <location>
        <begin position="579"/>
        <end position="597"/>
    </location>
</feature>
<evidence type="ECO:0000256" key="7">
    <source>
        <dbReference type="ARBA" id="ARBA00023136"/>
    </source>
</evidence>
<keyword evidence="6 9" id="KW-1133">Transmembrane helix</keyword>
<evidence type="ECO:0000313" key="10">
    <source>
        <dbReference type="EMBL" id="EMF15757.1"/>
    </source>
</evidence>
<dbReference type="SUPFAM" id="SSF53448">
    <property type="entry name" value="Nucleotide-diphospho-sugar transferases"/>
    <property type="match status" value="1"/>
</dbReference>
<evidence type="ECO:0000256" key="8">
    <source>
        <dbReference type="SAM" id="MobiDB-lite"/>
    </source>
</evidence>
<protein>
    <recommendedName>
        <fullName evidence="2">chitin synthase</fullName>
        <ecNumber evidence="2">2.4.1.16</ecNumber>
    </recommendedName>
</protein>
<feature type="compositionally biased region" description="Basic and acidic residues" evidence="8">
    <location>
        <begin position="717"/>
        <end position="735"/>
    </location>
</feature>
<name>M3B7B9_SPHMS</name>
<dbReference type="GO" id="GO:0004100">
    <property type="term" value="F:chitin synthase activity"/>
    <property type="evidence" value="ECO:0007669"/>
    <property type="project" value="UniProtKB-EC"/>
</dbReference>
<dbReference type="EC" id="2.4.1.16" evidence="2"/>
<proteinExistence type="predicted"/>
<feature type="region of interest" description="Disordered" evidence="8">
    <location>
        <begin position="666"/>
        <end position="756"/>
    </location>
</feature>
<dbReference type="HOGENOM" id="CLU_012773_0_0_1"/>
<keyword evidence="3" id="KW-0328">Glycosyltransferase</keyword>
<organism evidence="10 11">
    <name type="scientific">Sphaerulina musiva (strain SO2202)</name>
    <name type="common">Poplar stem canker fungus</name>
    <name type="synonym">Septoria musiva</name>
    <dbReference type="NCBI Taxonomy" id="692275"/>
    <lineage>
        <taxon>Eukaryota</taxon>
        <taxon>Fungi</taxon>
        <taxon>Dikarya</taxon>
        <taxon>Ascomycota</taxon>
        <taxon>Pezizomycotina</taxon>
        <taxon>Dothideomycetes</taxon>
        <taxon>Dothideomycetidae</taxon>
        <taxon>Mycosphaerellales</taxon>
        <taxon>Mycosphaerellaceae</taxon>
        <taxon>Sphaerulina</taxon>
    </lineage>
</organism>
<dbReference type="InterPro" id="IPR029044">
    <property type="entry name" value="Nucleotide-diphossugar_trans"/>
</dbReference>
<evidence type="ECO:0000256" key="2">
    <source>
        <dbReference type="ARBA" id="ARBA00012543"/>
    </source>
</evidence>
<evidence type="ECO:0000256" key="6">
    <source>
        <dbReference type="ARBA" id="ARBA00022989"/>
    </source>
</evidence>
<evidence type="ECO:0000256" key="3">
    <source>
        <dbReference type="ARBA" id="ARBA00022676"/>
    </source>
</evidence>
<dbReference type="OMA" id="SIVDCEY"/>
<dbReference type="STRING" id="692275.M3B7B9"/>
<dbReference type="GeneID" id="27899553"/>
<evidence type="ECO:0000256" key="5">
    <source>
        <dbReference type="ARBA" id="ARBA00022692"/>
    </source>
</evidence>
<evidence type="ECO:0000256" key="9">
    <source>
        <dbReference type="SAM" id="Phobius"/>
    </source>
</evidence>
<gene>
    <name evidence="10" type="ORF">SEPMUDRAFT_131377</name>
</gene>
<dbReference type="GO" id="GO:0006031">
    <property type="term" value="P:chitin biosynthetic process"/>
    <property type="evidence" value="ECO:0007669"/>
    <property type="project" value="TreeGrafter"/>
</dbReference>
<dbReference type="OrthoDB" id="5321960at2759"/>
<dbReference type="PANTHER" id="PTHR22914">
    <property type="entry name" value="CHITIN SYNTHASE"/>
    <property type="match status" value="1"/>
</dbReference>
<keyword evidence="5 9" id="KW-0812">Transmembrane</keyword>
<dbReference type="GO" id="GO:0071944">
    <property type="term" value="C:cell periphery"/>
    <property type="evidence" value="ECO:0007669"/>
    <property type="project" value="TreeGrafter"/>
</dbReference>
<dbReference type="eggNOG" id="KOG2571">
    <property type="taxonomic scope" value="Eukaryota"/>
</dbReference>